<dbReference type="OrthoDB" id="5769614at2"/>
<dbReference type="EMBL" id="WSRS01000125">
    <property type="protein sequence ID" value="MVX59730.1"/>
    <property type="molecule type" value="Genomic_DNA"/>
</dbReference>
<protein>
    <submittedName>
        <fullName evidence="2">Helix-turn-helix domain-containing protein</fullName>
    </submittedName>
</protein>
<dbReference type="Pfam" id="PF21259">
    <property type="entry name" value="Rgg_C"/>
    <property type="match status" value="1"/>
</dbReference>
<name>A0A7X3G9Q5_9STRE</name>
<dbReference type="GO" id="GO:0003677">
    <property type="term" value="F:DNA binding"/>
    <property type="evidence" value="ECO:0007669"/>
    <property type="project" value="InterPro"/>
</dbReference>
<evidence type="ECO:0000259" key="1">
    <source>
        <dbReference type="PROSITE" id="PS50943"/>
    </source>
</evidence>
<dbReference type="RefSeq" id="WP_160333468.1">
    <property type="nucleotide sequence ID" value="NZ_WSRS01000125.1"/>
</dbReference>
<dbReference type="InterPro" id="IPR011990">
    <property type="entry name" value="TPR-like_helical_dom_sf"/>
</dbReference>
<dbReference type="CDD" id="cd00093">
    <property type="entry name" value="HTH_XRE"/>
    <property type="match status" value="1"/>
</dbReference>
<sequence length="286" mass="33497">METYGKVFKILRESKNLSLAEVAGDYVSTAQLSRFENGKSRLSVDLFFACLKNMDILQGEFSTFYNIYYQQEDIRTSIRLYTEMNNRNTYFIKQELSTSMKEYDRTGKKSTRVLAAVLHVFWGKCDKGYQVPAIEIEVITDYLFSIDEWCFYELWILGACYKVLSVQTLEVFIQEIVARTQFYMGIEVNRKKVYRILLNILGYLLDIGEERRASKLIRLVQSLNILENDVFERLQLKFCRAHLAYLQGDKAALDTMKECQRFAEFLDCYYLSEAISETIQGLTDKL</sequence>
<dbReference type="Gene3D" id="1.25.40.10">
    <property type="entry name" value="Tetratricopeptide repeat domain"/>
    <property type="match status" value="1"/>
</dbReference>
<comment type="caution">
    <text evidence="2">The sequence shown here is derived from an EMBL/GenBank/DDBJ whole genome shotgun (WGS) entry which is preliminary data.</text>
</comment>
<proteinExistence type="predicted"/>
<dbReference type="SUPFAM" id="SSF47413">
    <property type="entry name" value="lambda repressor-like DNA-binding domains"/>
    <property type="match status" value="1"/>
</dbReference>
<dbReference type="Proteomes" id="UP000461595">
    <property type="component" value="Unassembled WGS sequence"/>
</dbReference>
<feature type="domain" description="HTH cro/C1-type" evidence="1">
    <location>
        <begin position="8"/>
        <end position="61"/>
    </location>
</feature>
<dbReference type="Pfam" id="PF01381">
    <property type="entry name" value="HTH_3"/>
    <property type="match status" value="1"/>
</dbReference>
<dbReference type="InterPro" id="IPR010057">
    <property type="entry name" value="Transcription_activator_Rgg_C"/>
</dbReference>
<organism evidence="2 3">
    <name type="scientific">Streptococcus danieliae</name>
    <dbReference type="NCBI Taxonomy" id="747656"/>
    <lineage>
        <taxon>Bacteria</taxon>
        <taxon>Bacillati</taxon>
        <taxon>Bacillota</taxon>
        <taxon>Bacilli</taxon>
        <taxon>Lactobacillales</taxon>
        <taxon>Streptococcaceae</taxon>
        <taxon>Streptococcus</taxon>
    </lineage>
</organism>
<dbReference type="PANTHER" id="PTHR37038:SF12">
    <property type="entry name" value="TRANSCRIPTIONAL REGULATOR"/>
    <property type="match status" value="1"/>
</dbReference>
<dbReference type="InterPro" id="IPR053163">
    <property type="entry name" value="HTH-type_regulator_Rgg"/>
</dbReference>
<evidence type="ECO:0000313" key="2">
    <source>
        <dbReference type="EMBL" id="MVX59730.1"/>
    </source>
</evidence>
<dbReference type="AlphaFoldDB" id="A0A7X3G9Q5"/>
<dbReference type="InterPro" id="IPR010982">
    <property type="entry name" value="Lambda_DNA-bd_dom_sf"/>
</dbReference>
<accession>A0A7X3G9Q5</accession>
<gene>
    <name evidence="2" type="ORF">E5983_08850</name>
</gene>
<dbReference type="InterPro" id="IPR001387">
    <property type="entry name" value="Cro/C1-type_HTH"/>
</dbReference>
<evidence type="ECO:0000313" key="3">
    <source>
        <dbReference type="Proteomes" id="UP000461595"/>
    </source>
</evidence>
<reference evidence="2 3" key="1">
    <citation type="submission" date="2019-12" db="EMBL/GenBank/DDBJ databases">
        <title>Microbes associate with the intestines of laboratory mice.</title>
        <authorList>
            <person name="Navarre W."/>
            <person name="Wong E."/>
        </authorList>
    </citation>
    <scope>NUCLEOTIDE SEQUENCE [LARGE SCALE GENOMIC DNA]</scope>
    <source>
        <strain evidence="2 3">NM51_B2-22</strain>
    </source>
</reference>
<dbReference type="NCBIfam" id="TIGR01716">
    <property type="entry name" value="RGG_Cterm"/>
    <property type="match status" value="1"/>
</dbReference>
<dbReference type="PROSITE" id="PS50943">
    <property type="entry name" value="HTH_CROC1"/>
    <property type="match status" value="1"/>
</dbReference>
<dbReference type="PANTHER" id="PTHR37038">
    <property type="entry name" value="TRANSCRIPTIONAL REGULATOR-RELATED"/>
    <property type="match status" value="1"/>
</dbReference>